<dbReference type="FunFam" id="1.20.1560.10:FF:000003">
    <property type="entry name" value="ABC transporter C family member 10"/>
    <property type="match status" value="1"/>
</dbReference>
<feature type="transmembrane region" description="Helical" evidence="11">
    <location>
        <begin position="978"/>
        <end position="1001"/>
    </location>
</feature>
<evidence type="ECO:0000259" key="12">
    <source>
        <dbReference type="PROSITE" id="PS50893"/>
    </source>
</evidence>
<keyword evidence="15" id="KW-1185">Reference proteome</keyword>
<dbReference type="EMBL" id="CM026427">
    <property type="protein sequence ID" value="KAG0570610.1"/>
    <property type="molecule type" value="Genomic_DNA"/>
</dbReference>
<evidence type="ECO:0000259" key="13">
    <source>
        <dbReference type="PROSITE" id="PS50929"/>
    </source>
</evidence>
<keyword evidence="9 11" id="KW-0472">Membrane</keyword>
<dbReference type="GO" id="GO:0005524">
    <property type="term" value="F:ATP binding"/>
    <property type="evidence" value="ECO:0007669"/>
    <property type="project" value="UniProtKB-KW"/>
</dbReference>
<evidence type="ECO:0000256" key="10">
    <source>
        <dbReference type="SAM" id="MobiDB-lite"/>
    </source>
</evidence>
<name>A0A8T0HGV3_CERPU</name>
<keyword evidence="6" id="KW-0547">Nucleotide-binding</keyword>
<feature type="transmembrane region" description="Helical" evidence="11">
    <location>
        <begin position="1013"/>
        <end position="1036"/>
    </location>
</feature>
<dbReference type="InterPro" id="IPR044726">
    <property type="entry name" value="ABCC_6TM_D2"/>
</dbReference>
<feature type="transmembrane region" description="Helical" evidence="11">
    <location>
        <begin position="1101"/>
        <end position="1126"/>
    </location>
</feature>
<evidence type="ECO:0000256" key="6">
    <source>
        <dbReference type="ARBA" id="ARBA00022741"/>
    </source>
</evidence>
<dbReference type="Pfam" id="PF24358">
    <property type="entry name" value="ABCC10_N"/>
    <property type="match status" value="1"/>
</dbReference>
<dbReference type="SUPFAM" id="SSF90123">
    <property type="entry name" value="ABC transporter transmembrane region"/>
    <property type="match status" value="2"/>
</dbReference>
<evidence type="ECO:0000313" key="15">
    <source>
        <dbReference type="Proteomes" id="UP000822688"/>
    </source>
</evidence>
<reference evidence="14 15" key="1">
    <citation type="submission" date="2020-06" db="EMBL/GenBank/DDBJ databases">
        <title>WGS assembly of Ceratodon purpureus strain R40.</title>
        <authorList>
            <person name="Carey S.B."/>
            <person name="Jenkins J."/>
            <person name="Shu S."/>
            <person name="Lovell J.T."/>
            <person name="Sreedasyam A."/>
            <person name="Maumus F."/>
            <person name="Tiley G.P."/>
            <person name="Fernandez-Pozo N."/>
            <person name="Barry K."/>
            <person name="Chen C."/>
            <person name="Wang M."/>
            <person name="Lipzen A."/>
            <person name="Daum C."/>
            <person name="Saski C.A."/>
            <person name="Payton A.C."/>
            <person name="Mcbreen J.C."/>
            <person name="Conrad R.E."/>
            <person name="Kollar L.M."/>
            <person name="Olsson S."/>
            <person name="Huttunen S."/>
            <person name="Landis J.B."/>
            <person name="Wickett N.J."/>
            <person name="Johnson M.G."/>
            <person name="Rensing S.A."/>
            <person name="Grimwood J."/>
            <person name="Schmutz J."/>
            <person name="Mcdaniel S.F."/>
        </authorList>
    </citation>
    <scope>NUCLEOTIDE SEQUENCE [LARGE SCALE GENOMIC DNA]</scope>
    <source>
        <strain evidence="14 15">R40</strain>
    </source>
</reference>
<dbReference type="Proteomes" id="UP000822688">
    <property type="component" value="Chromosome 6"/>
</dbReference>
<dbReference type="GO" id="GO:0016020">
    <property type="term" value="C:membrane"/>
    <property type="evidence" value="ECO:0007669"/>
    <property type="project" value="UniProtKB-SubCell"/>
</dbReference>
<feature type="transmembrane region" description="Helical" evidence="11">
    <location>
        <begin position="210"/>
        <end position="229"/>
    </location>
</feature>
<feature type="transmembrane region" description="Helical" evidence="11">
    <location>
        <begin position="115"/>
        <end position="138"/>
    </location>
</feature>
<dbReference type="FunFam" id="3.40.50.300:FF:000169">
    <property type="entry name" value="ABC transporter C family member 3"/>
    <property type="match status" value="1"/>
</dbReference>
<keyword evidence="5" id="KW-0677">Repeat</keyword>
<evidence type="ECO:0000256" key="3">
    <source>
        <dbReference type="ARBA" id="ARBA00022448"/>
    </source>
</evidence>
<organism evidence="14 15">
    <name type="scientific">Ceratodon purpureus</name>
    <name type="common">Fire moss</name>
    <name type="synonym">Dicranum purpureum</name>
    <dbReference type="NCBI Taxonomy" id="3225"/>
    <lineage>
        <taxon>Eukaryota</taxon>
        <taxon>Viridiplantae</taxon>
        <taxon>Streptophyta</taxon>
        <taxon>Embryophyta</taxon>
        <taxon>Bryophyta</taxon>
        <taxon>Bryophytina</taxon>
        <taxon>Bryopsida</taxon>
        <taxon>Dicranidae</taxon>
        <taxon>Pseudoditrichales</taxon>
        <taxon>Ditrichaceae</taxon>
        <taxon>Ceratodon</taxon>
    </lineage>
</organism>
<dbReference type="Pfam" id="PF00005">
    <property type="entry name" value="ABC_tran"/>
    <property type="match status" value="2"/>
</dbReference>
<dbReference type="PANTHER" id="PTHR24223:SF108">
    <property type="entry name" value="ABC TRANSPORTER C FAMILY MEMBER 8"/>
    <property type="match status" value="1"/>
</dbReference>
<comment type="subcellular location">
    <subcellularLocation>
        <location evidence="1">Membrane</location>
        <topology evidence="1">Multi-pass membrane protein</topology>
    </subcellularLocation>
</comment>
<sequence>MLSIGGGKAMESMSALSAMAAYRIGDLWGWFCGGSKSPTVELGNFSKCITFTGLTPHYDFGQGSKSLSCVQHAIVCFGQLLLLLVFFLLLATSNSIPPGALTGAELLSTFEVGSVLYNVTSVLSALVGLAHVAVGVYLFFLPSVATHSEIYGWVQGIAWITIAVSLRIRLRNPTKQVAYVWWILTFFLTTLATVLSLIDLYNGVTKPSLEVYLAIASWPVACLLLSCAIRGERWIAVEVPQNGVTEPLLNGANDAESGTANGAREVSNAKETFYSSASFFSALIFNWLDPLLALGYKRPLELKDVPHLSKNLQAQTATEKFLKAWDAQKERHPEKSQSVFKALATVYWKAMALNAFGALGKCLALAFGPIILQFFIRYESGEELIKHEGYILVAALFCSKILESISQRHWYAGARMVGMELRSGLIATIYQKQLRLSNTGRARHGAGEIVNYMSVDCYRLGEFSWYFHQIWTTPLQLVIASVILFYTLGLATFAGLTVIGITMVLNSPLARALQRYQVKLMGAQDARVRASSEMLNSIKIIKLQAWEDQFQEKMMKLRENEFEWLSKSNKTRSLGTILYWMTPVLVSSITFGAYILLGHRLSPAVVFTSLSAFRIIQDPVRVLPELLAIIIQVQVSLGRIGNFLKDDELDNCVERKQNDARAVEMQDASLSWQPGAKTKPTLRGINLDVKPGDHVAVCGAVGSGKSTLLYSIMGEIPKLSGRIMVSGRLAYVAQSAWIQGGTIQDNVLFGLPMDYTRYRSSLKACALDQDIAQFPFGDQTEIGERGINMSGGQKQRIQLARAVYADADIYLLDDPFSALDAHTATTLFKDCVMGALKNKTVILVTHQVEFLHAVDLILVMEGGEISQSGKYDDLLEEGRGFKQLVNAHEDAMGTVHHHDEEVEEVPVVDEANLNRSESRGERMLRNLSRARSRRSSQREPNPPVEVPATQLTQQEERDIGDQGWTVYLEYIRVAKGWLMFWLGFISQAIFVLGQMAANYWMATRVADPNTGDALLIGVYSGLSITSGIFVFMRSRFAVVLGLRASKNFFRALIVCLFRAPMLFFDSTPMGRILARISSDMTMLDVDVPIGFGFVSQVGLEIVGVIAIIAIVTYQILIVVLPVLLVIRWLQRYYLTSARELMRMNGTTKAPIVNNFGETISGAMTIRAFEKVPQFEKKNLELVDVDASLFFHTFVAYEWLVMRLEALCAIILATSALLMVVIPSDAVDGGFAGLSLVYGLTLNGVLVFFIQYVCQLANNIVSVERVRQYMKIESEAPAIIDDSRPSPNWPKHGKVELQNLQIRYRPGAPLVLKGITCTFQGGQRVGVVGRTGSGKTTLISALFRLVEPAGGRILIDGLDITTIGLRDLRSRLGIIPQEPTLFRGTVRSNLDPLGEHEDKDIWEALQKCQLAEIIRFMPEKLDAPVTDEGANWSVGQRQLFCLGRALLKHSRILVLDEATASIDSTTDAIIQKLIRYDFQDCTVITVAHRIPTVVDSDMVLALTDGVLAEYDSPLRLLDNPQSLFTKLVNEYWKNTRHLE</sequence>
<dbReference type="PANTHER" id="PTHR24223">
    <property type="entry name" value="ATP-BINDING CASSETTE SUB-FAMILY C"/>
    <property type="match status" value="1"/>
</dbReference>
<evidence type="ECO:0000256" key="2">
    <source>
        <dbReference type="ARBA" id="ARBA00009726"/>
    </source>
</evidence>
<dbReference type="InterPro" id="IPR003593">
    <property type="entry name" value="AAA+_ATPase"/>
</dbReference>
<feature type="transmembrane region" description="Helical" evidence="11">
    <location>
        <begin position="477"/>
        <end position="505"/>
    </location>
</feature>
<dbReference type="FunFam" id="3.40.50.300:FF:003719">
    <property type="entry name" value="ATP-binding cassette transporter, subfamily C, member 12, group MRP protein PpABCC12"/>
    <property type="match status" value="1"/>
</dbReference>
<dbReference type="InterPro" id="IPR003439">
    <property type="entry name" value="ABC_transporter-like_ATP-bd"/>
</dbReference>
<dbReference type="GO" id="GO:0140359">
    <property type="term" value="F:ABC-type transporter activity"/>
    <property type="evidence" value="ECO:0007669"/>
    <property type="project" value="InterPro"/>
</dbReference>
<dbReference type="Gene3D" id="3.40.50.300">
    <property type="entry name" value="P-loop containing nucleotide triphosphate hydrolases"/>
    <property type="match status" value="2"/>
</dbReference>
<dbReference type="InterPro" id="IPR017871">
    <property type="entry name" value="ABC_transporter-like_CS"/>
</dbReference>
<protein>
    <submittedName>
        <fullName evidence="14">Uncharacterized protein</fullName>
    </submittedName>
</protein>
<feature type="domain" description="ABC transmembrane type-1" evidence="13">
    <location>
        <begin position="352"/>
        <end position="632"/>
    </location>
</feature>
<dbReference type="PROSITE" id="PS50929">
    <property type="entry name" value="ABC_TM1F"/>
    <property type="match status" value="2"/>
</dbReference>
<dbReference type="InterPro" id="IPR027417">
    <property type="entry name" value="P-loop_NTPase"/>
</dbReference>
<feature type="domain" description="ABC transporter" evidence="12">
    <location>
        <begin position="1294"/>
        <end position="1528"/>
    </location>
</feature>
<evidence type="ECO:0000256" key="8">
    <source>
        <dbReference type="ARBA" id="ARBA00022989"/>
    </source>
</evidence>
<evidence type="ECO:0000256" key="1">
    <source>
        <dbReference type="ARBA" id="ARBA00004141"/>
    </source>
</evidence>
<evidence type="ECO:0000256" key="11">
    <source>
        <dbReference type="SAM" id="Phobius"/>
    </source>
</evidence>
<feature type="domain" description="ABC transporter" evidence="12">
    <location>
        <begin position="663"/>
        <end position="887"/>
    </location>
</feature>
<feature type="transmembrane region" description="Helical" evidence="11">
    <location>
        <begin position="70"/>
        <end position="91"/>
    </location>
</feature>
<gene>
    <name evidence="14" type="ORF">KC19_6G175000</name>
</gene>
<keyword evidence="7" id="KW-0067">ATP-binding</keyword>
<dbReference type="SMART" id="SM00382">
    <property type="entry name" value="AAA"/>
    <property type="match status" value="2"/>
</dbReference>
<comment type="caution">
    <text evidence="14">The sequence shown here is derived from an EMBL/GenBank/DDBJ whole genome shotgun (WGS) entry which is preliminary data.</text>
</comment>
<dbReference type="InterPro" id="IPR011527">
    <property type="entry name" value="ABC1_TM_dom"/>
</dbReference>
<feature type="transmembrane region" description="Helical" evidence="11">
    <location>
        <begin position="1205"/>
        <end position="1223"/>
    </location>
</feature>
<dbReference type="FunFam" id="1.20.1560.10:FF:000002">
    <property type="entry name" value="ABC transporter C family member 5"/>
    <property type="match status" value="1"/>
</dbReference>
<dbReference type="CDD" id="cd18579">
    <property type="entry name" value="ABC_6TM_ABCC_D1"/>
    <property type="match status" value="1"/>
</dbReference>
<evidence type="ECO:0000256" key="9">
    <source>
        <dbReference type="ARBA" id="ARBA00023136"/>
    </source>
</evidence>
<dbReference type="CDD" id="cd18580">
    <property type="entry name" value="ABC_6TM_ABCC_D2"/>
    <property type="match status" value="1"/>
</dbReference>
<dbReference type="GO" id="GO:0016887">
    <property type="term" value="F:ATP hydrolysis activity"/>
    <property type="evidence" value="ECO:0007669"/>
    <property type="project" value="InterPro"/>
</dbReference>
<feature type="transmembrane region" description="Helical" evidence="11">
    <location>
        <begin position="177"/>
        <end position="198"/>
    </location>
</feature>
<evidence type="ECO:0000313" key="14">
    <source>
        <dbReference type="EMBL" id="KAG0570610.1"/>
    </source>
</evidence>
<dbReference type="InterPro" id="IPR056228">
    <property type="entry name" value="ABCC10-like_N"/>
</dbReference>
<dbReference type="InterPro" id="IPR044746">
    <property type="entry name" value="ABCC_6TM_D1"/>
</dbReference>
<dbReference type="PROSITE" id="PS50893">
    <property type="entry name" value="ABC_TRANSPORTER_2"/>
    <property type="match status" value="2"/>
</dbReference>
<feature type="transmembrane region" description="Helical" evidence="11">
    <location>
        <begin position="150"/>
        <end position="170"/>
    </location>
</feature>
<dbReference type="SUPFAM" id="SSF52540">
    <property type="entry name" value="P-loop containing nucleoside triphosphate hydrolases"/>
    <property type="match status" value="2"/>
</dbReference>
<feature type="transmembrane region" description="Helical" evidence="11">
    <location>
        <begin position="1235"/>
        <end position="1260"/>
    </location>
</feature>
<dbReference type="CDD" id="cd03244">
    <property type="entry name" value="ABCC_MRP_domain2"/>
    <property type="match status" value="1"/>
</dbReference>
<comment type="similarity">
    <text evidence="2">Belongs to the ABC transporter superfamily. ABCC family. Conjugate transporter (TC 3.A.1.208) subfamily.</text>
</comment>
<evidence type="ECO:0000256" key="4">
    <source>
        <dbReference type="ARBA" id="ARBA00022692"/>
    </source>
</evidence>
<dbReference type="Pfam" id="PF00664">
    <property type="entry name" value="ABC_membrane"/>
    <property type="match status" value="2"/>
</dbReference>
<feature type="region of interest" description="Disordered" evidence="10">
    <location>
        <begin position="917"/>
        <end position="953"/>
    </location>
</feature>
<keyword evidence="4 11" id="KW-0812">Transmembrane</keyword>
<feature type="transmembrane region" description="Helical" evidence="11">
    <location>
        <begin position="577"/>
        <end position="597"/>
    </location>
</feature>
<evidence type="ECO:0000256" key="7">
    <source>
        <dbReference type="ARBA" id="ARBA00022840"/>
    </source>
</evidence>
<feature type="transmembrane region" description="Helical" evidence="11">
    <location>
        <begin position="1048"/>
        <end position="1064"/>
    </location>
</feature>
<keyword evidence="8 11" id="KW-1133">Transmembrane helix</keyword>
<evidence type="ECO:0000256" key="5">
    <source>
        <dbReference type="ARBA" id="ARBA00022737"/>
    </source>
</evidence>
<dbReference type="Gene3D" id="1.20.1560.10">
    <property type="entry name" value="ABC transporter type 1, transmembrane domain"/>
    <property type="match status" value="2"/>
</dbReference>
<dbReference type="InterPro" id="IPR036640">
    <property type="entry name" value="ABC1_TM_sf"/>
</dbReference>
<dbReference type="PROSITE" id="PS00211">
    <property type="entry name" value="ABC_TRANSPORTER_1"/>
    <property type="match status" value="1"/>
</dbReference>
<feature type="domain" description="ABC transmembrane type-1" evidence="13">
    <location>
        <begin position="978"/>
        <end position="1257"/>
    </location>
</feature>
<keyword evidence="3" id="KW-0813">Transport</keyword>
<accession>A0A8T0HGV3</accession>
<feature type="transmembrane region" description="Helical" evidence="11">
    <location>
        <begin position="355"/>
        <end position="376"/>
    </location>
</feature>
<proteinExistence type="inferred from homology"/>
<dbReference type="CDD" id="cd03250">
    <property type="entry name" value="ABCC_MRP_domain1"/>
    <property type="match status" value="1"/>
</dbReference>
<dbReference type="InterPro" id="IPR050173">
    <property type="entry name" value="ABC_transporter_C-like"/>
</dbReference>